<keyword evidence="4 5" id="KW-0472">Membrane</keyword>
<dbReference type="EMBL" id="NAFL01000274">
    <property type="protein sequence ID" value="OSJ27232.1"/>
    <property type="molecule type" value="Genomic_DNA"/>
</dbReference>
<dbReference type="AlphaFoldDB" id="A0A1Y2JF31"/>
<feature type="transmembrane region" description="Helical" evidence="5">
    <location>
        <begin position="124"/>
        <end position="150"/>
    </location>
</feature>
<proteinExistence type="predicted"/>
<dbReference type="GO" id="GO:0004671">
    <property type="term" value="F:protein C-terminal S-isoprenylcysteine carboxyl O-methyltransferase activity"/>
    <property type="evidence" value="ECO:0007669"/>
    <property type="project" value="InterPro"/>
</dbReference>
<feature type="transmembrane region" description="Helical" evidence="5">
    <location>
        <begin position="67"/>
        <end position="85"/>
    </location>
</feature>
<keyword evidence="2 5" id="KW-0812">Transmembrane</keyword>
<evidence type="ECO:0000256" key="2">
    <source>
        <dbReference type="ARBA" id="ARBA00022692"/>
    </source>
</evidence>
<evidence type="ECO:0000313" key="7">
    <source>
        <dbReference type="Proteomes" id="UP000193335"/>
    </source>
</evidence>
<keyword evidence="3 5" id="KW-1133">Transmembrane helix</keyword>
<comment type="caution">
    <text evidence="6">The sequence shown here is derived from an EMBL/GenBank/DDBJ whole genome shotgun (WGS) entry which is preliminary data.</text>
</comment>
<evidence type="ECO:0000256" key="1">
    <source>
        <dbReference type="ARBA" id="ARBA00004141"/>
    </source>
</evidence>
<name>A0A1Y2JF31_BRAJP</name>
<evidence type="ECO:0008006" key="8">
    <source>
        <dbReference type="Google" id="ProtNLM"/>
    </source>
</evidence>
<dbReference type="Gene3D" id="1.20.120.1630">
    <property type="match status" value="1"/>
</dbReference>
<sequence length="172" mass="18978">MTFAELILGAITLQRVGELVISRANTRKLLARGAVEVAPRHYPLIITVHAAWLLSLWVFGRDQPVNVVALAGYLILQCLRFWVIWTLGSRWTTRIIVLPEQPLVSAGPYRFLSHPNYAVVAGEIAVLPLVLGLPLLAIVFTILNAAVLAIRIRAENLALAASRETLYVAHND</sequence>
<reference evidence="6 7" key="1">
    <citation type="submission" date="2017-03" db="EMBL/GenBank/DDBJ databases">
        <title>Whole genome sequences of fourteen strains of Bradyrhizobium canariense and one strain of Bradyrhizobium japonicum isolated from Lupinus (Papilionoideae: Genisteae) species in Algeria.</title>
        <authorList>
            <person name="Crovadore J."/>
            <person name="Chekireb D."/>
            <person name="Brachmann A."/>
            <person name="Chablais R."/>
            <person name="Cochard B."/>
            <person name="Lefort F."/>
        </authorList>
    </citation>
    <scope>NUCLEOTIDE SEQUENCE [LARGE SCALE GENOMIC DNA]</scope>
    <source>
        <strain evidence="6 7">UBMA197</strain>
    </source>
</reference>
<gene>
    <name evidence="6" type="ORF">BSZ19_33680</name>
</gene>
<dbReference type="GO" id="GO:0016020">
    <property type="term" value="C:membrane"/>
    <property type="evidence" value="ECO:0007669"/>
    <property type="project" value="UniProtKB-SubCell"/>
</dbReference>
<feature type="transmembrane region" description="Helical" evidence="5">
    <location>
        <begin position="42"/>
        <end position="60"/>
    </location>
</feature>
<organism evidence="6 7">
    <name type="scientific">Bradyrhizobium japonicum</name>
    <dbReference type="NCBI Taxonomy" id="375"/>
    <lineage>
        <taxon>Bacteria</taxon>
        <taxon>Pseudomonadati</taxon>
        <taxon>Pseudomonadota</taxon>
        <taxon>Alphaproteobacteria</taxon>
        <taxon>Hyphomicrobiales</taxon>
        <taxon>Nitrobacteraceae</taxon>
        <taxon>Bradyrhizobium</taxon>
    </lineage>
</organism>
<dbReference type="RefSeq" id="WP_085403479.1">
    <property type="nucleotide sequence ID" value="NZ_NAFL01000274.1"/>
</dbReference>
<evidence type="ECO:0000313" key="6">
    <source>
        <dbReference type="EMBL" id="OSJ27232.1"/>
    </source>
</evidence>
<protein>
    <recommendedName>
        <fullName evidence="8">Methyltransferase</fullName>
    </recommendedName>
</protein>
<dbReference type="InterPro" id="IPR007269">
    <property type="entry name" value="ICMT_MeTrfase"/>
</dbReference>
<comment type="subcellular location">
    <subcellularLocation>
        <location evidence="1">Membrane</location>
        <topology evidence="1">Multi-pass membrane protein</topology>
    </subcellularLocation>
</comment>
<dbReference type="Proteomes" id="UP000193335">
    <property type="component" value="Unassembled WGS sequence"/>
</dbReference>
<evidence type="ECO:0000256" key="5">
    <source>
        <dbReference type="SAM" id="Phobius"/>
    </source>
</evidence>
<accession>A0A1Y2JF31</accession>
<evidence type="ECO:0000256" key="4">
    <source>
        <dbReference type="ARBA" id="ARBA00023136"/>
    </source>
</evidence>
<dbReference type="Pfam" id="PF04140">
    <property type="entry name" value="ICMT"/>
    <property type="match status" value="1"/>
</dbReference>
<evidence type="ECO:0000256" key="3">
    <source>
        <dbReference type="ARBA" id="ARBA00022989"/>
    </source>
</evidence>